<dbReference type="InterPro" id="IPR035426">
    <property type="entry name" value="Gemin2/Brr1"/>
</dbReference>
<dbReference type="GO" id="GO:0032797">
    <property type="term" value="C:SMN complex"/>
    <property type="evidence" value="ECO:0007669"/>
    <property type="project" value="TreeGrafter"/>
</dbReference>
<dbReference type="PANTHER" id="PTHR12794:SF0">
    <property type="entry name" value="GEM-ASSOCIATED PROTEIN 2"/>
    <property type="match status" value="1"/>
</dbReference>
<name>A0A067QBE9_9AGAM</name>
<feature type="compositionally biased region" description="Basic residues" evidence="2">
    <location>
        <begin position="147"/>
        <end position="164"/>
    </location>
</feature>
<dbReference type="Proteomes" id="UP000027265">
    <property type="component" value="Unassembled WGS sequence"/>
</dbReference>
<dbReference type="Pfam" id="PF04938">
    <property type="entry name" value="SIP1"/>
    <property type="match status" value="1"/>
</dbReference>
<dbReference type="InterPro" id="IPR023251">
    <property type="entry name" value="Brr1"/>
</dbReference>
<evidence type="ECO:0000313" key="4">
    <source>
        <dbReference type="Proteomes" id="UP000027265"/>
    </source>
</evidence>
<dbReference type="HOGENOM" id="CLU_061593_0_0_1"/>
<protein>
    <submittedName>
        <fullName evidence="3">Uncharacterized protein</fullName>
    </submittedName>
</protein>
<feature type="compositionally biased region" description="Polar residues" evidence="2">
    <location>
        <begin position="210"/>
        <end position="226"/>
    </location>
</feature>
<accession>A0A067QBE9</accession>
<dbReference type="EMBL" id="KL197709">
    <property type="protein sequence ID" value="KDQ64309.1"/>
    <property type="molecule type" value="Genomic_DNA"/>
</dbReference>
<organism evidence="3 4">
    <name type="scientific">Jaapia argillacea MUCL 33604</name>
    <dbReference type="NCBI Taxonomy" id="933084"/>
    <lineage>
        <taxon>Eukaryota</taxon>
        <taxon>Fungi</taxon>
        <taxon>Dikarya</taxon>
        <taxon>Basidiomycota</taxon>
        <taxon>Agaricomycotina</taxon>
        <taxon>Agaricomycetes</taxon>
        <taxon>Agaricomycetidae</taxon>
        <taxon>Jaapiales</taxon>
        <taxon>Jaapiaceae</taxon>
        <taxon>Jaapia</taxon>
    </lineage>
</organism>
<evidence type="ECO:0000256" key="1">
    <source>
        <dbReference type="ARBA" id="ARBA00025758"/>
    </source>
</evidence>
<gene>
    <name evidence="3" type="ORF">JAAARDRAFT_118826</name>
</gene>
<evidence type="ECO:0000313" key="3">
    <source>
        <dbReference type="EMBL" id="KDQ64309.1"/>
    </source>
</evidence>
<feature type="region of interest" description="Disordered" evidence="2">
    <location>
        <begin position="192"/>
        <end position="249"/>
    </location>
</feature>
<dbReference type="InParanoid" id="A0A067QBE9"/>
<comment type="similarity">
    <text evidence="1">Belongs to the gemin-2 family.</text>
</comment>
<dbReference type="GO" id="GO:0000387">
    <property type="term" value="P:spliceosomal snRNP assembly"/>
    <property type="evidence" value="ECO:0007669"/>
    <property type="project" value="InterPro"/>
</dbReference>
<dbReference type="Gene3D" id="1.20.58.1070">
    <property type="match status" value="1"/>
</dbReference>
<dbReference type="PRINTS" id="PR02039">
    <property type="entry name" value="SPLICEFRBRR1"/>
</dbReference>
<reference evidence="4" key="1">
    <citation type="journal article" date="2014" name="Proc. Natl. Acad. Sci. U.S.A.">
        <title>Extensive sampling of basidiomycete genomes demonstrates inadequacy of the white-rot/brown-rot paradigm for wood decay fungi.</title>
        <authorList>
            <person name="Riley R."/>
            <person name="Salamov A.A."/>
            <person name="Brown D.W."/>
            <person name="Nagy L.G."/>
            <person name="Floudas D."/>
            <person name="Held B.W."/>
            <person name="Levasseur A."/>
            <person name="Lombard V."/>
            <person name="Morin E."/>
            <person name="Otillar R."/>
            <person name="Lindquist E.A."/>
            <person name="Sun H."/>
            <person name="LaButti K.M."/>
            <person name="Schmutz J."/>
            <person name="Jabbour D."/>
            <person name="Luo H."/>
            <person name="Baker S.E."/>
            <person name="Pisabarro A.G."/>
            <person name="Walton J.D."/>
            <person name="Blanchette R.A."/>
            <person name="Henrissat B."/>
            <person name="Martin F."/>
            <person name="Cullen D."/>
            <person name="Hibbett D.S."/>
            <person name="Grigoriev I.V."/>
        </authorList>
    </citation>
    <scope>NUCLEOTIDE SEQUENCE [LARGE SCALE GENOMIC DNA]</scope>
    <source>
        <strain evidence="4">MUCL 33604</strain>
    </source>
</reference>
<feature type="region of interest" description="Disordered" evidence="2">
    <location>
        <begin position="144"/>
        <end position="167"/>
    </location>
</feature>
<sequence>MSSGNKRKRDEEDSDYEDPVPGRQILPVANLPDDYNGPITDGLQYLFTVRRDARRLPHTVRAANPYEVPEVPRPKLNTEPQRHPSLPSDEWRDIFVTRFKNFRKNVMQPTIHVHIPHNRKQKLLPDRNERDLWWEFIAGSPESVWNRPKKQKQPRNRHPYRPKGMRAFSEESYASEVRDASFSREEEPFASAAASEEFSIGLRATEDRNPGNSSADRTPSDTLPTPRTTPFPSVPQELTPASDIHEGNTRLVPREPVPQLLSPIDHSLAIHLLMYFTNWMNHYLRHSEDTANRLTDVHARWIFALLTRIEDDLCADDMSLLRNLARACTGLVKEHVWKKSLLASAGVGQEETRTSEPLMGERSCWMIIAAIVGVWGQRDLWMDAESMLAGIASEVP</sequence>
<dbReference type="AlphaFoldDB" id="A0A067QBE9"/>
<feature type="region of interest" description="Disordered" evidence="2">
    <location>
        <begin position="1"/>
        <end position="34"/>
    </location>
</feature>
<evidence type="ECO:0000256" key="2">
    <source>
        <dbReference type="SAM" id="MobiDB-lite"/>
    </source>
</evidence>
<proteinExistence type="inferred from homology"/>
<keyword evidence="4" id="KW-1185">Reference proteome</keyword>
<dbReference type="PANTHER" id="PTHR12794">
    <property type="entry name" value="GEMIN2"/>
    <property type="match status" value="1"/>
</dbReference>
<dbReference type="GO" id="GO:0030532">
    <property type="term" value="C:small nuclear ribonucleoprotein complex"/>
    <property type="evidence" value="ECO:0007669"/>
    <property type="project" value="InterPro"/>
</dbReference>
<feature type="region of interest" description="Disordered" evidence="2">
    <location>
        <begin position="65"/>
        <end position="87"/>
    </location>
</feature>
<dbReference type="OrthoDB" id="428895at2759"/>